<sequence>MARRRCEELPARTIQYDVFHSRIQIIGPWTSDAGINAVAIMSGRATSECISRCNGPGDTMMPLVYSRAAILVVIPAKYDDLWELAGLKVAMSGGGIARPQASLPDCRALLRDVRVSSLCRLYGETTGYMSVYGVECNVSWRYWLSGLLIATPLHDSATVAFLHHRWECRVEDWLEAAGEDEFLDRVLVNIQIQPLLGPRCISESGRPFVLLLLLITTCVSGAAPEVGENATLREVARSLCPWDFASPTICPS</sequence>
<name>A0A9P8M3X5_9HYPO</name>
<evidence type="ECO:0000313" key="2">
    <source>
        <dbReference type="Proteomes" id="UP000764110"/>
    </source>
</evidence>
<keyword evidence="2" id="KW-1185">Reference proteome</keyword>
<evidence type="ECO:0000313" key="1">
    <source>
        <dbReference type="EMBL" id="KAH0593318.1"/>
    </source>
</evidence>
<reference evidence="1 2" key="1">
    <citation type="submission" date="2020-07" db="EMBL/GenBank/DDBJ databases">
        <title>Metarhizium humberi genome.</title>
        <authorList>
            <person name="Lysoe E."/>
        </authorList>
    </citation>
    <scope>NUCLEOTIDE SEQUENCE [LARGE SCALE GENOMIC DNA]</scope>
    <source>
        <strain evidence="1 2">ESALQ1638</strain>
    </source>
</reference>
<dbReference type="EMBL" id="JACEFI010000022">
    <property type="protein sequence ID" value="KAH0593318.1"/>
    <property type="molecule type" value="Genomic_DNA"/>
</dbReference>
<protein>
    <submittedName>
        <fullName evidence="1">Uncharacterized protein</fullName>
    </submittedName>
</protein>
<gene>
    <name evidence="1" type="ORF">MHUMG1_09040</name>
</gene>
<accession>A0A9P8M3X5</accession>
<organism evidence="1 2">
    <name type="scientific">Metarhizium humberi</name>
    <dbReference type="NCBI Taxonomy" id="2596975"/>
    <lineage>
        <taxon>Eukaryota</taxon>
        <taxon>Fungi</taxon>
        <taxon>Dikarya</taxon>
        <taxon>Ascomycota</taxon>
        <taxon>Pezizomycotina</taxon>
        <taxon>Sordariomycetes</taxon>
        <taxon>Hypocreomycetidae</taxon>
        <taxon>Hypocreales</taxon>
        <taxon>Clavicipitaceae</taxon>
        <taxon>Metarhizium</taxon>
    </lineage>
</organism>
<comment type="caution">
    <text evidence="1">The sequence shown here is derived from an EMBL/GenBank/DDBJ whole genome shotgun (WGS) entry which is preliminary data.</text>
</comment>
<dbReference type="AlphaFoldDB" id="A0A9P8M3X5"/>
<proteinExistence type="predicted"/>
<dbReference type="Proteomes" id="UP000764110">
    <property type="component" value="Unassembled WGS sequence"/>
</dbReference>